<evidence type="ECO:0000256" key="15">
    <source>
        <dbReference type="SAM" id="MobiDB-lite"/>
    </source>
</evidence>
<evidence type="ECO:0000256" key="9">
    <source>
        <dbReference type="ARBA" id="ARBA00022989"/>
    </source>
</evidence>
<evidence type="ECO:0000256" key="13">
    <source>
        <dbReference type="ARBA" id="ARBA00023285"/>
    </source>
</evidence>
<evidence type="ECO:0000256" key="7">
    <source>
        <dbReference type="ARBA" id="ARBA00022596"/>
    </source>
</evidence>
<evidence type="ECO:0000256" key="14">
    <source>
        <dbReference type="RuleBase" id="RU362101"/>
    </source>
</evidence>
<dbReference type="InterPro" id="IPR051224">
    <property type="entry name" value="NiCoT_RcnA"/>
</dbReference>
<evidence type="ECO:0000256" key="2">
    <source>
        <dbReference type="ARBA" id="ARBA00004651"/>
    </source>
</evidence>
<evidence type="ECO:0000313" key="16">
    <source>
        <dbReference type="EMBL" id="AUY05806.1"/>
    </source>
</evidence>
<keyword evidence="9 14" id="KW-1133">Transmembrane helix</keyword>
<dbReference type="Proteomes" id="UP000239554">
    <property type="component" value="Plasmid pECO-c85f"/>
</dbReference>
<name>A0A2I8SVG6_ECOLX</name>
<dbReference type="RefSeq" id="WP_103216123.1">
    <property type="nucleotide sequence ID" value="NZ_CP026207.1"/>
</dbReference>
<proteinExistence type="inferred from homology"/>
<feature type="transmembrane region" description="Helical" evidence="14">
    <location>
        <begin position="91"/>
        <end position="109"/>
    </location>
</feature>
<evidence type="ECO:0000256" key="10">
    <source>
        <dbReference type="ARBA" id="ARBA00023065"/>
    </source>
</evidence>
<keyword evidence="7" id="KW-0533">Nickel</keyword>
<organism evidence="16 17">
    <name type="scientific">Escherichia coli</name>
    <dbReference type="NCBI Taxonomy" id="562"/>
    <lineage>
        <taxon>Bacteria</taxon>
        <taxon>Pseudomonadati</taxon>
        <taxon>Pseudomonadota</taxon>
        <taxon>Gammaproteobacteria</taxon>
        <taxon>Enterobacterales</taxon>
        <taxon>Enterobacteriaceae</taxon>
        <taxon>Escherichia</taxon>
    </lineage>
</organism>
<dbReference type="GO" id="GO:0006824">
    <property type="term" value="P:cobalt ion transport"/>
    <property type="evidence" value="ECO:0007669"/>
    <property type="project" value="UniProtKB-KW"/>
</dbReference>
<protein>
    <recommendedName>
        <fullName evidence="14">Nickel/cobalt efflux system</fullName>
    </recommendedName>
</protein>
<dbReference type="NCBIfam" id="NF007454">
    <property type="entry name" value="PRK10019.1"/>
    <property type="match status" value="2"/>
</dbReference>
<evidence type="ECO:0000256" key="8">
    <source>
        <dbReference type="ARBA" id="ARBA00022692"/>
    </source>
</evidence>
<evidence type="ECO:0000256" key="1">
    <source>
        <dbReference type="ARBA" id="ARBA00002510"/>
    </source>
</evidence>
<dbReference type="Pfam" id="PF03824">
    <property type="entry name" value="NicO"/>
    <property type="match status" value="2"/>
</dbReference>
<reference evidence="16 17" key="1">
    <citation type="journal article" date="2018" name="MBio">
        <title>Genomic Analysis of Hospital Plumbing Reveals Diverse Reservoir of Bacterial Plasmids Conferring Carbapenem Resistance.</title>
        <authorList>
            <consortium name="NISC Comparative Sequencing Program"/>
            <person name="Weingarten R.A."/>
            <person name="Johnson R.C."/>
            <person name="Conlan S."/>
            <person name="Ramsburg A.M."/>
            <person name="Dekker J.P."/>
            <person name="Lau A.F."/>
            <person name="Khil P."/>
            <person name="Odom R.T."/>
            <person name="Deming C."/>
            <person name="Park M."/>
            <person name="Thomas P.J."/>
            <person name="Henderson D.K."/>
            <person name="Palmore T.N."/>
            <person name="Segre J.A."/>
            <person name="Frank K.M."/>
        </authorList>
    </citation>
    <scope>NUCLEOTIDE SEQUENCE [LARGE SCALE GENOMIC DNA]</scope>
    <source>
        <strain evidence="16 17">ECONIH4</strain>
        <plasmid evidence="17">peco-c85f</plasmid>
    </source>
</reference>
<keyword evidence="10" id="KW-0406">Ion transport</keyword>
<keyword evidence="13" id="KW-0170">Cobalt</keyword>
<evidence type="ECO:0000256" key="11">
    <source>
        <dbReference type="ARBA" id="ARBA00023112"/>
    </source>
</evidence>
<dbReference type="GO" id="GO:0046583">
    <property type="term" value="F:monoatomic cation efflux transmembrane transporter activity"/>
    <property type="evidence" value="ECO:0007669"/>
    <property type="project" value="TreeGrafter"/>
</dbReference>
<feature type="compositionally biased region" description="Basic residues" evidence="15">
    <location>
        <begin position="128"/>
        <end position="137"/>
    </location>
</feature>
<keyword evidence="16" id="KW-0614">Plasmid</keyword>
<feature type="transmembrane region" description="Helical" evidence="14">
    <location>
        <begin position="283"/>
        <end position="304"/>
    </location>
</feature>
<accession>A0A2I8SVG6</accession>
<evidence type="ECO:0000256" key="4">
    <source>
        <dbReference type="ARBA" id="ARBA00022426"/>
    </source>
</evidence>
<feature type="transmembrane region" description="Helical" evidence="14">
    <location>
        <begin position="54"/>
        <end position="79"/>
    </location>
</feature>
<evidence type="ECO:0000256" key="6">
    <source>
        <dbReference type="ARBA" id="ARBA00022475"/>
    </source>
</evidence>
<dbReference type="EMBL" id="CP026405">
    <property type="protein sequence ID" value="AUY05806.1"/>
    <property type="molecule type" value="Genomic_DNA"/>
</dbReference>
<feature type="transmembrane region" description="Helical" evidence="14">
    <location>
        <begin position="15"/>
        <end position="33"/>
    </location>
</feature>
<dbReference type="AlphaFoldDB" id="A0A2I8SVG6"/>
<feature type="transmembrane region" description="Helical" evidence="14">
    <location>
        <begin position="359"/>
        <end position="378"/>
    </location>
</feature>
<dbReference type="GO" id="GO:0015099">
    <property type="term" value="F:nickel cation transmembrane transporter activity"/>
    <property type="evidence" value="ECO:0007669"/>
    <property type="project" value="UniProtKB-UniRule"/>
</dbReference>
<keyword evidence="6" id="KW-1003">Cell membrane</keyword>
<dbReference type="PANTHER" id="PTHR40659">
    <property type="entry name" value="NICKEL/COBALT EFFLUX SYSTEM RCNA"/>
    <property type="match status" value="1"/>
</dbReference>
<feature type="region of interest" description="Disordered" evidence="15">
    <location>
        <begin position="125"/>
        <end position="146"/>
    </location>
</feature>
<feature type="transmembrane region" description="Helical" evidence="14">
    <location>
        <begin position="316"/>
        <end position="338"/>
    </location>
</feature>
<comment type="subcellular location">
    <subcellularLocation>
        <location evidence="2 14">Cell membrane</location>
        <topology evidence="2 14">Multi-pass membrane protein</topology>
    </subcellularLocation>
</comment>
<keyword evidence="5 14" id="KW-0813">Transport</keyword>
<evidence type="ECO:0000256" key="12">
    <source>
        <dbReference type="ARBA" id="ARBA00023136"/>
    </source>
</evidence>
<evidence type="ECO:0000313" key="17">
    <source>
        <dbReference type="Proteomes" id="UP000239554"/>
    </source>
</evidence>
<sequence>MSNFAELLQQGSANAWLYFPSAVLLGALHGLEPGHSKTMMAAFIVAVRGTVKQAILLGLAATVSHTAVVWLVALGGMYLGQNLNAETTEPYFQLASAVIIVTIALWMLWRTWRGEQMWRFEQEDDHHHGHGHHHEHGHHHDETRRVDTGHGRVELSIFEQDVPPRWRLNVLSGHPWSTDEVVLETRRPDGLTQRFAFADHGDYLESVEEIPEPHEFDVRLSLGHDHHSHDYDLAFREHEHDHVHAELEGLELSVDGYQDAHERAHANDIRRRFANQNVTTGQIILFGLTGGLIPCPAALTVLLLCLQVKEVALGSVLVLCFSIGLALTLVCVGAAAAIGARQATNRWPWLGAVARRAPYLSSLLIIGVGIYVGIHGWMGLSS</sequence>
<gene>
    <name evidence="16" type="ORF">C3F40_29960</name>
</gene>
<keyword evidence="12 14" id="KW-0472">Membrane</keyword>
<dbReference type="GO" id="GO:0010045">
    <property type="term" value="P:response to nickel cation"/>
    <property type="evidence" value="ECO:0007669"/>
    <property type="project" value="TreeGrafter"/>
</dbReference>
<geneLocation type="plasmid" evidence="17">
    <name>peco-c85f</name>
</geneLocation>
<comment type="similarity">
    <text evidence="3">Belongs to the NiCoT transporter (TC 2.A.52) family. RcnA subfamily.</text>
</comment>
<keyword evidence="4" id="KW-0171">Cobalt transport</keyword>
<dbReference type="PANTHER" id="PTHR40659:SF1">
    <property type="entry name" value="NICKEL_COBALT EFFLUX SYSTEM RCNA"/>
    <property type="match status" value="1"/>
</dbReference>
<dbReference type="GO" id="GO:0005886">
    <property type="term" value="C:plasma membrane"/>
    <property type="evidence" value="ECO:0007669"/>
    <property type="project" value="UniProtKB-SubCell"/>
</dbReference>
<keyword evidence="8 14" id="KW-0812">Transmembrane</keyword>
<evidence type="ECO:0000256" key="3">
    <source>
        <dbReference type="ARBA" id="ARBA00010428"/>
    </source>
</evidence>
<dbReference type="GO" id="GO:0032025">
    <property type="term" value="P:response to cobalt ion"/>
    <property type="evidence" value="ECO:0007669"/>
    <property type="project" value="TreeGrafter"/>
</dbReference>
<comment type="function">
    <text evidence="1 14">Efflux system for nickel and cobalt.</text>
</comment>
<evidence type="ECO:0000256" key="5">
    <source>
        <dbReference type="ARBA" id="ARBA00022448"/>
    </source>
</evidence>
<dbReference type="InterPro" id="IPR011541">
    <property type="entry name" value="Ni/Co_transpt_high_affinity"/>
</dbReference>
<keyword evidence="11" id="KW-0921">Nickel transport</keyword>